<proteinExistence type="predicted"/>
<reference evidence="1 2" key="1">
    <citation type="submission" date="2016-10" db="EMBL/GenBank/DDBJ databases">
        <authorList>
            <person name="de Groot N.N."/>
        </authorList>
    </citation>
    <scope>NUCLEOTIDE SEQUENCE [LARGE SCALE GENOMIC DNA]</scope>
    <source>
        <strain evidence="1 2">DSM 29439</strain>
    </source>
</reference>
<dbReference type="Proteomes" id="UP000199650">
    <property type="component" value="Unassembled WGS sequence"/>
</dbReference>
<evidence type="ECO:0000313" key="2">
    <source>
        <dbReference type="Proteomes" id="UP000199650"/>
    </source>
</evidence>
<name>A0A1I0PKK5_9RHOB</name>
<dbReference type="AlphaFoldDB" id="A0A1I0PKK5"/>
<organism evidence="1 2">
    <name type="scientific">Aliiroseovarius sediminilitoris</name>
    <dbReference type="NCBI Taxonomy" id="1173584"/>
    <lineage>
        <taxon>Bacteria</taxon>
        <taxon>Pseudomonadati</taxon>
        <taxon>Pseudomonadota</taxon>
        <taxon>Alphaproteobacteria</taxon>
        <taxon>Rhodobacterales</taxon>
        <taxon>Paracoccaceae</taxon>
        <taxon>Aliiroseovarius</taxon>
    </lineage>
</organism>
<accession>A0A1I0PKK5</accession>
<protein>
    <submittedName>
        <fullName evidence="1">Uncharacterized protein</fullName>
    </submittedName>
</protein>
<sequence length="46" mass="4951">MTLILIALALATPALWAVVQAQSRAVPAPLPIRSVPDRQKPMNLAF</sequence>
<keyword evidence="2" id="KW-1185">Reference proteome</keyword>
<gene>
    <name evidence="1" type="ORF">SAMN05444851_1713</name>
</gene>
<dbReference type="EMBL" id="FOJB01000001">
    <property type="protein sequence ID" value="SEW14976.1"/>
    <property type="molecule type" value="Genomic_DNA"/>
</dbReference>
<evidence type="ECO:0000313" key="1">
    <source>
        <dbReference type="EMBL" id="SEW14976.1"/>
    </source>
</evidence>